<reference evidence="3" key="1">
    <citation type="journal article" date="2014" name="BMC Genomics">
        <title>Genome sequencing of two Neorhizobium galegae strains reveals a noeT gene responsible for the unusual acetylation of the nodulation factors.</title>
        <authorList>
            <person name="Osterman J."/>
            <person name="Marsh J."/>
            <person name="Laine P.K."/>
            <person name="Zeng Z."/>
            <person name="Alatalo E."/>
            <person name="Sullivan J.T."/>
            <person name="Young J.P."/>
            <person name="Thomas-Oates J."/>
            <person name="Paulin L."/>
            <person name="Lindstrom K."/>
        </authorList>
    </citation>
    <scope>NUCLEOTIDE SEQUENCE [LARGE SCALE GENOMIC DNA]</scope>
    <source>
        <strain evidence="3">HAMBI 540</strain>
    </source>
</reference>
<feature type="transmembrane region" description="Helical" evidence="1">
    <location>
        <begin position="99"/>
        <end position="117"/>
    </location>
</feature>
<dbReference type="eggNOG" id="COG5349">
    <property type="taxonomic scope" value="Bacteria"/>
</dbReference>
<keyword evidence="1" id="KW-0472">Membrane</keyword>
<keyword evidence="3" id="KW-1185">Reference proteome</keyword>
<keyword evidence="1" id="KW-0812">Transmembrane</keyword>
<keyword evidence="2" id="KW-0863">Zinc-finger</keyword>
<keyword evidence="2" id="KW-0479">Metal-binding</keyword>
<dbReference type="RefSeq" id="WP_038585737.1">
    <property type="nucleotide sequence ID" value="NZ_HG938353.1"/>
</dbReference>
<dbReference type="HOGENOM" id="CLU_133751_1_0_5"/>
<proteinExistence type="predicted"/>
<dbReference type="Pfam" id="PF06170">
    <property type="entry name" value="DUF983"/>
    <property type="match status" value="1"/>
</dbReference>
<keyword evidence="2" id="KW-0862">Zinc</keyword>
<accession>A0A068SMH6</accession>
<dbReference type="KEGG" id="ngg:RG540_CH12390"/>
<evidence type="ECO:0000313" key="3">
    <source>
        <dbReference type="Proteomes" id="UP000028181"/>
    </source>
</evidence>
<dbReference type="OrthoDB" id="9799456at2"/>
<dbReference type="NCBIfam" id="NF004633">
    <property type="entry name" value="PRK05978.1"/>
    <property type="match status" value="1"/>
</dbReference>
<keyword evidence="1" id="KW-1133">Transmembrane helix</keyword>
<dbReference type="PATRIC" id="fig|1028800.3.peg.1254"/>
<dbReference type="AlphaFoldDB" id="A0A068SMH6"/>
<evidence type="ECO:0000256" key="1">
    <source>
        <dbReference type="SAM" id="Phobius"/>
    </source>
</evidence>
<dbReference type="Proteomes" id="UP000028181">
    <property type="component" value="Chromosome I"/>
</dbReference>
<sequence>MQKQGEQTVRYGGAQEAERPLGRSIKRGLLCTCPACGTGRLFRAFLKPVDTCAVCGEEIHHHRADDLPAYLVIVVVGHVLMTGYLLTDMTFRASPWVQLAIWVPLAILTALVTIQPIKGGVIGFQWSLKMHGFGGTDDEAVDPGRGGPIA</sequence>
<dbReference type="InterPro" id="IPR009325">
    <property type="entry name" value="DUF983"/>
</dbReference>
<dbReference type="GeneID" id="24259438"/>
<feature type="transmembrane region" description="Helical" evidence="1">
    <location>
        <begin position="67"/>
        <end position="87"/>
    </location>
</feature>
<protein>
    <submittedName>
        <fullName evidence="2">Zinc-finger protein</fullName>
    </submittedName>
</protein>
<dbReference type="EMBL" id="HG938353">
    <property type="protein sequence ID" value="CDN47423.1"/>
    <property type="molecule type" value="Genomic_DNA"/>
</dbReference>
<name>A0A068SMH6_NEOGA</name>
<gene>
    <name evidence="2" type="ORF">RG540_CH12390</name>
</gene>
<dbReference type="GO" id="GO:0008270">
    <property type="term" value="F:zinc ion binding"/>
    <property type="evidence" value="ECO:0007669"/>
    <property type="project" value="UniProtKB-KW"/>
</dbReference>
<organism evidence="2 3">
    <name type="scientific">Neorhizobium galegae bv. orientalis str. HAMBI 540</name>
    <dbReference type="NCBI Taxonomy" id="1028800"/>
    <lineage>
        <taxon>Bacteria</taxon>
        <taxon>Pseudomonadati</taxon>
        <taxon>Pseudomonadota</taxon>
        <taxon>Alphaproteobacteria</taxon>
        <taxon>Hyphomicrobiales</taxon>
        <taxon>Rhizobiaceae</taxon>
        <taxon>Rhizobium/Agrobacterium group</taxon>
        <taxon>Neorhizobium</taxon>
    </lineage>
</organism>
<evidence type="ECO:0000313" key="2">
    <source>
        <dbReference type="EMBL" id="CDN47423.1"/>
    </source>
</evidence>